<accession>A0AAN9U412</accession>
<dbReference type="EMBL" id="JAJSPL020000026">
    <property type="protein sequence ID" value="KAK7738410.1"/>
    <property type="molecule type" value="Genomic_DNA"/>
</dbReference>
<dbReference type="Gene3D" id="3.40.50.720">
    <property type="entry name" value="NAD(P)-binding Rossmann-like Domain"/>
    <property type="match status" value="1"/>
</dbReference>
<evidence type="ECO:0000313" key="3">
    <source>
        <dbReference type="EMBL" id="KAK7738410.1"/>
    </source>
</evidence>
<organism evidence="3 4">
    <name type="scientific">Cytospora paraplurivora</name>
    <dbReference type="NCBI Taxonomy" id="2898453"/>
    <lineage>
        <taxon>Eukaryota</taxon>
        <taxon>Fungi</taxon>
        <taxon>Dikarya</taxon>
        <taxon>Ascomycota</taxon>
        <taxon>Pezizomycotina</taxon>
        <taxon>Sordariomycetes</taxon>
        <taxon>Sordariomycetidae</taxon>
        <taxon>Diaporthales</taxon>
        <taxon>Cytosporaceae</taxon>
        <taxon>Cytospora</taxon>
    </lineage>
</organism>
<dbReference type="PANTHER" id="PTHR43157:SF22">
    <property type="entry name" value="SHORT-CHAIN DEHYDROGENASE_REDUCTASE PHMF"/>
    <property type="match status" value="1"/>
</dbReference>
<sequence>MSHLPTNNTVITARESPGGPPAGLRLHAKLRWSKTHPPSDPTVSFAGKTVLVTGANTGLGFQAALKYVALGAEHLILAVRTANKGEDAKRRILELTGRTDPEALEVLTVDLDDMASVRAFVRNLESSTRTIDIALLNAGLGNPTYETSSAGWEMALQVNVLSTALLAVLLLPLLRATAEARNSPPHLTFVNSHGHNMVKREWICNGGSLLQTANKKEGWNTDRSYSMVKLLGMAVMLATARAAGDSAAVPSSSGGTPPIIVNAVCPDLCAGAASFGVILSAIFKVEPAMPLTLALMSFNATKASTSAFLSLLATHAPAWAADGWGGPIAAGTLALVTPILDVDAAEHSMREASTFVSAQGGSVSFTRQGSFYELYSTYFASDSPAVGFGSATVVSFRVLPKALHTSDAGRASIDAVFGAMLDAGVTPYVFQTAPALYAYDDGDPAQANAVHAAWRDSYWMVGT</sequence>
<comment type="caution">
    <text evidence="3">The sequence shown here is derived from an EMBL/GenBank/DDBJ whole genome shotgun (WGS) entry which is preliminary data.</text>
</comment>
<dbReference type="Pfam" id="PF00106">
    <property type="entry name" value="adh_short"/>
    <property type="match status" value="1"/>
</dbReference>
<dbReference type="InterPro" id="IPR036291">
    <property type="entry name" value="NAD(P)-bd_dom_sf"/>
</dbReference>
<dbReference type="PRINTS" id="PR00081">
    <property type="entry name" value="GDHRDH"/>
</dbReference>
<evidence type="ECO:0000256" key="1">
    <source>
        <dbReference type="ARBA" id="ARBA00023002"/>
    </source>
</evidence>
<dbReference type="PANTHER" id="PTHR43157">
    <property type="entry name" value="PHOSPHATIDYLINOSITOL-GLYCAN BIOSYNTHESIS CLASS F PROTEIN-RELATED"/>
    <property type="match status" value="1"/>
</dbReference>
<evidence type="ECO:0008006" key="5">
    <source>
        <dbReference type="Google" id="ProtNLM"/>
    </source>
</evidence>
<evidence type="ECO:0000256" key="2">
    <source>
        <dbReference type="SAM" id="MobiDB-lite"/>
    </source>
</evidence>
<feature type="compositionally biased region" description="Polar residues" evidence="2">
    <location>
        <begin position="1"/>
        <end position="11"/>
    </location>
</feature>
<dbReference type="AlphaFoldDB" id="A0AAN9U412"/>
<protein>
    <recommendedName>
        <fullName evidence="5">Short-chain dehydrogenase</fullName>
    </recommendedName>
</protein>
<dbReference type="GO" id="GO:0016491">
    <property type="term" value="F:oxidoreductase activity"/>
    <property type="evidence" value="ECO:0007669"/>
    <property type="project" value="UniProtKB-KW"/>
</dbReference>
<reference evidence="3 4" key="1">
    <citation type="journal article" date="2023" name="PLoS ONE">
        <title>Cytospora paraplurivora sp. nov. isolated from orchards with fruit tree decline syndrome in Ontario, Canada.</title>
        <authorList>
            <person name="Ilyukhin E."/>
            <person name="Nguyen H.D.T."/>
            <person name="Castle A.J."/>
            <person name="Ellouze W."/>
        </authorList>
    </citation>
    <scope>NUCLEOTIDE SEQUENCE [LARGE SCALE GENOMIC DNA]</scope>
    <source>
        <strain evidence="3 4">FDS-564</strain>
    </source>
</reference>
<gene>
    <name evidence="3" type="ORF">SLS53_006225</name>
</gene>
<keyword evidence="4" id="KW-1185">Reference proteome</keyword>
<dbReference type="Proteomes" id="UP001320245">
    <property type="component" value="Unassembled WGS sequence"/>
</dbReference>
<dbReference type="InterPro" id="IPR002347">
    <property type="entry name" value="SDR_fam"/>
</dbReference>
<evidence type="ECO:0000313" key="4">
    <source>
        <dbReference type="Proteomes" id="UP001320245"/>
    </source>
</evidence>
<feature type="region of interest" description="Disordered" evidence="2">
    <location>
        <begin position="1"/>
        <end position="20"/>
    </location>
</feature>
<proteinExistence type="predicted"/>
<name>A0AAN9U412_9PEZI</name>
<keyword evidence="1" id="KW-0560">Oxidoreductase</keyword>
<dbReference type="SUPFAM" id="SSF51735">
    <property type="entry name" value="NAD(P)-binding Rossmann-fold domains"/>
    <property type="match status" value="1"/>
</dbReference>